<dbReference type="PROSITE" id="PS00211">
    <property type="entry name" value="ABC_TRANSPORTER_1"/>
    <property type="match status" value="1"/>
</dbReference>
<dbReference type="PROSITE" id="PS50929">
    <property type="entry name" value="ABC_TM1F"/>
    <property type="match status" value="1"/>
</dbReference>
<protein>
    <submittedName>
        <fullName evidence="10">ATP-binding cassette domain-containing protein</fullName>
    </submittedName>
</protein>
<dbReference type="InterPro" id="IPR039421">
    <property type="entry name" value="Type_1_exporter"/>
</dbReference>
<dbReference type="GO" id="GO:0016887">
    <property type="term" value="F:ATP hydrolysis activity"/>
    <property type="evidence" value="ECO:0007669"/>
    <property type="project" value="InterPro"/>
</dbReference>
<dbReference type="Proteomes" id="UP000575397">
    <property type="component" value="Unassembled WGS sequence"/>
</dbReference>
<dbReference type="GO" id="GO:0005886">
    <property type="term" value="C:plasma membrane"/>
    <property type="evidence" value="ECO:0007669"/>
    <property type="project" value="UniProtKB-SubCell"/>
</dbReference>
<evidence type="ECO:0000256" key="2">
    <source>
        <dbReference type="ARBA" id="ARBA00022692"/>
    </source>
</evidence>
<dbReference type="InterPro" id="IPR003593">
    <property type="entry name" value="AAA+_ATPase"/>
</dbReference>
<keyword evidence="4 10" id="KW-0067">ATP-binding</keyword>
<evidence type="ECO:0000256" key="1">
    <source>
        <dbReference type="ARBA" id="ARBA00004651"/>
    </source>
</evidence>
<dbReference type="Gene3D" id="1.20.1560.10">
    <property type="entry name" value="ABC transporter type 1, transmembrane domain"/>
    <property type="match status" value="1"/>
</dbReference>
<dbReference type="InterPro" id="IPR036640">
    <property type="entry name" value="ABC1_TM_sf"/>
</dbReference>
<evidence type="ECO:0000256" key="4">
    <source>
        <dbReference type="ARBA" id="ARBA00022840"/>
    </source>
</evidence>
<organism evidence="10 11">
    <name type="scientific">Mobiluncus mulieris</name>
    <dbReference type="NCBI Taxonomy" id="2052"/>
    <lineage>
        <taxon>Bacteria</taxon>
        <taxon>Bacillati</taxon>
        <taxon>Actinomycetota</taxon>
        <taxon>Actinomycetes</taxon>
        <taxon>Actinomycetales</taxon>
        <taxon>Actinomycetaceae</taxon>
        <taxon>Mobiluncus</taxon>
    </lineage>
</organism>
<proteinExistence type="predicted"/>
<evidence type="ECO:0000256" key="6">
    <source>
        <dbReference type="ARBA" id="ARBA00023136"/>
    </source>
</evidence>
<gene>
    <name evidence="10" type="ORF">HHJ77_11220</name>
</gene>
<dbReference type="PROSITE" id="PS50893">
    <property type="entry name" value="ABC_TRANSPORTER_2"/>
    <property type="match status" value="1"/>
</dbReference>
<dbReference type="GO" id="GO:0005524">
    <property type="term" value="F:ATP binding"/>
    <property type="evidence" value="ECO:0007669"/>
    <property type="project" value="UniProtKB-KW"/>
</dbReference>
<name>A0A7Y0YIW2_9ACTO</name>
<evidence type="ECO:0000259" key="8">
    <source>
        <dbReference type="PROSITE" id="PS50893"/>
    </source>
</evidence>
<feature type="domain" description="ABC transporter" evidence="8">
    <location>
        <begin position="344"/>
        <end position="589"/>
    </location>
</feature>
<feature type="transmembrane region" description="Helical" evidence="7">
    <location>
        <begin position="21"/>
        <end position="44"/>
    </location>
</feature>
<dbReference type="SUPFAM" id="SSF52540">
    <property type="entry name" value="P-loop containing nucleoside triphosphate hydrolases"/>
    <property type="match status" value="1"/>
</dbReference>
<dbReference type="InterPro" id="IPR011527">
    <property type="entry name" value="ABC1_TM_dom"/>
</dbReference>
<dbReference type="EMBL" id="JABCUS010000040">
    <property type="protein sequence ID" value="NMX04453.1"/>
    <property type="molecule type" value="Genomic_DNA"/>
</dbReference>
<dbReference type="SMART" id="SM00382">
    <property type="entry name" value="AAA"/>
    <property type="match status" value="1"/>
</dbReference>
<comment type="caution">
    <text evidence="10">The sequence shown here is derived from an EMBL/GenBank/DDBJ whole genome shotgun (WGS) entry which is preliminary data.</text>
</comment>
<evidence type="ECO:0000313" key="10">
    <source>
        <dbReference type="EMBL" id="NMX04453.1"/>
    </source>
</evidence>
<dbReference type="PANTHER" id="PTHR24221">
    <property type="entry name" value="ATP-BINDING CASSETTE SUB-FAMILY B"/>
    <property type="match status" value="1"/>
</dbReference>
<dbReference type="Pfam" id="PF00664">
    <property type="entry name" value="ABC_membrane"/>
    <property type="match status" value="1"/>
</dbReference>
<sequence>MKPAQLWHRQRAVLRIAKVGVSVVIPPVLIGLVLSAAYVGQAFISSSIFTELLSSRNKDALVRLIALLAVFLVVIPLIGVFKAYLVNRIGLRLKLNLRRAILDHIRRKGPMRMSSQRAGNLESLMVDGVEAIEPYYGTYLPQIVITTITAAFICIWVGTVSLLAGITLFVCAVITFLIPRIWDKVLAEKGQEHWEAYAELNSDFVDAMTGMTTLKSFGAAKRFGEILAQHSRELLRSTLTQLRVSLGETGASSAMMVLGPAFALLIAIIEVRNGSYPVTKIFFITLLSIEVFRPLRDMANAFHAGYFGLSAADQIYKTLNDDISEPVIAVKAAKTLRDEEAAHIRVEDLSYCYESAKANALENINLTIAQGQFAAIVGGSGSGKSTLLGLILGFDRPISGRVTIGFVPTDELDIVSAVSLVPQNPVIFPGTVAEILQEANPQASREDMLRVLTIAQATNFHSEVSDDEFVPCKGEAQSEDLELVIDESGSNISGGQKQRLAIARALIRKPRVLILDESTSALDSRIEEAVISGLRSEYPEMTLILVTHRMDVALLADTVTVLRKGSVAEHGAPQQLLANQKEFAEMVSNSTSTMTGGEETGVN</sequence>
<dbReference type="InterPro" id="IPR017871">
    <property type="entry name" value="ABC_transporter-like_CS"/>
</dbReference>
<evidence type="ECO:0000259" key="9">
    <source>
        <dbReference type="PROSITE" id="PS50929"/>
    </source>
</evidence>
<dbReference type="InterPro" id="IPR027417">
    <property type="entry name" value="P-loop_NTPase"/>
</dbReference>
<keyword evidence="5 7" id="KW-1133">Transmembrane helix</keyword>
<dbReference type="PANTHER" id="PTHR24221:SF590">
    <property type="entry name" value="COMPONENT LINKED WITH THE ASSEMBLY OF CYTOCHROME' TRANSPORT TRANSMEMBRANE ATP-BINDING PROTEIN ABC TRANSPORTER CYDD-RELATED"/>
    <property type="match status" value="1"/>
</dbReference>
<keyword evidence="6 7" id="KW-0472">Membrane</keyword>
<feature type="domain" description="ABC transmembrane type-1" evidence="9">
    <location>
        <begin position="28"/>
        <end position="304"/>
    </location>
</feature>
<dbReference type="SUPFAM" id="SSF90123">
    <property type="entry name" value="ABC transporter transmembrane region"/>
    <property type="match status" value="1"/>
</dbReference>
<evidence type="ECO:0000256" key="5">
    <source>
        <dbReference type="ARBA" id="ARBA00022989"/>
    </source>
</evidence>
<comment type="subcellular location">
    <subcellularLocation>
        <location evidence="1">Cell membrane</location>
        <topology evidence="1">Multi-pass membrane protein</topology>
    </subcellularLocation>
</comment>
<evidence type="ECO:0000313" key="11">
    <source>
        <dbReference type="Proteomes" id="UP000575397"/>
    </source>
</evidence>
<feature type="transmembrane region" description="Helical" evidence="7">
    <location>
        <begin position="64"/>
        <end position="85"/>
    </location>
</feature>
<accession>A0A7Y0YIW2</accession>
<dbReference type="CDD" id="cd03228">
    <property type="entry name" value="ABCC_MRP_Like"/>
    <property type="match status" value="1"/>
</dbReference>
<reference evidence="10 11" key="1">
    <citation type="submission" date="2020-04" db="EMBL/GenBank/DDBJ databases">
        <title>Antimicrobial susceptibility and clonality of vaginal-derived multi-drug resistant Mobiluncus isolates in China.</title>
        <authorList>
            <person name="Zhang X."/>
        </authorList>
    </citation>
    <scope>NUCLEOTIDE SEQUENCE [LARGE SCALE GENOMIC DNA]</scope>
    <source>
        <strain evidence="10 11">12</strain>
    </source>
</reference>
<dbReference type="Gene3D" id="3.40.50.300">
    <property type="entry name" value="P-loop containing nucleotide triphosphate hydrolases"/>
    <property type="match status" value="1"/>
</dbReference>
<dbReference type="Pfam" id="PF00005">
    <property type="entry name" value="ABC_tran"/>
    <property type="match status" value="1"/>
</dbReference>
<evidence type="ECO:0000256" key="7">
    <source>
        <dbReference type="SAM" id="Phobius"/>
    </source>
</evidence>
<dbReference type="GO" id="GO:0140359">
    <property type="term" value="F:ABC-type transporter activity"/>
    <property type="evidence" value="ECO:0007669"/>
    <property type="project" value="InterPro"/>
</dbReference>
<keyword evidence="2 7" id="KW-0812">Transmembrane</keyword>
<keyword evidence="3" id="KW-0547">Nucleotide-binding</keyword>
<dbReference type="InterPro" id="IPR003439">
    <property type="entry name" value="ABC_transporter-like_ATP-bd"/>
</dbReference>
<dbReference type="AlphaFoldDB" id="A0A7Y0YIW2"/>
<evidence type="ECO:0000256" key="3">
    <source>
        <dbReference type="ARBA" id="ARBA00022741"/>
    </source>
</evidence>